<dbReference type="AlphaFoldDB" id="A0A383D424"/>
<dbReference type="Pfam" id="PF12094">
    <property type="entry name" value="DUF3570"/>
    <property type="match status" value="1"/>
</dbReference>
<evidence type="ECO:0008006" key="2">
    <source>
        <dbReference type="Google" id="ProtNLM"/>
    </source>
</evidence>
<reference evidence="1" key="1">
    <citation type="submission" date="2018-05" db="EMBL/GenBank/DDBJ databases">
        <authorList>
            <person name="Lanie J.A."/>
            <person name="Ng W.-L."/>
            <person name="Kazmierczak K.M."/>
            <person name="Andrzejewski T.M."/>
            <person name="Davidsen T.M."/>
            <person name="Wayne K.J."/>
            <person name="Tettelin H."/>
            <person name="Glass J.I."/>
            <person name="Rusch D."/>
            <person name="Podicherti R."/>
            <person name="Tsui H.-C.T."/>
            <person name="Winkler M.E."/>
        </authorList>
    </citation>
    <scope>NUCLEOTIDE SEQUENCE</scope>
</reference>
<feature type="non-terminal residue" evidence="1">
    <location>
        <position position="1"/>
    </location>
</feature>
<sequence length="82" mass="9012">YTTSLIDGEPLPKFASADYRLGNFEGVTIGVKYGRILANGNEWNARLESYSTTGNGPNSIVYPDLDAVIFQMSYNFALGGRR</sequence>
<organism evidence="1">
    <name type="scientific">marine metagenome</name>
    <dbReference type="NCBI Taxonomy" id="408172"/>
    <lineage>
        <taxon>unclassified sequences</taxon>
        <taxon>metagenomes</taxon>
        <taxon>ecological metagenomes</taxon>
    </lineage>
</organism>
<evidence type="ECO:0000313" key="1">
    <source>
        <dbReference type="EMBL" id="SVE39307.1"/>
    </source>
</evidence>
<accession>A0A383D424</accession>
<protein>
    <recommendedName>
        <fullName evidence="2">TonB-dependent receptor-like beta-barrel domain-containing protein</fullName>
    </recommendedName>
</protein>
<dbReference type="EMBL" id="UINC01214190">
    <property type="protein sequence ID" value="SVE39307.1"/>
    <property type="molecule type" value="Genomic_DNA"/>
</dbReference>
<gene>
    <name evidence="1" type="ORF">METZ01_LOCUS492161</name>
</gene>
<proteinExistence type="predicted"/>
<dbReference type="InterPro" id="IPR021953">
    <property type="entry name" value="DUF3570"/>
</dbReference>
<name>A0A383D424_9ZZZZ</name>